<gene>
    <name evidence="2" type="ORF">GALMADRAFT_138599</name>
</gene>
<name>A0A067T311_GALM3</name>
<dbReference type="HOGENOM" id="CLU_044614_8_1_1"/>
<dbReference type="AlphaFoldDB" id="A0A067T311"/>
<keyword evidence="1" id="KW-0812">Transmembrane</keyword>
<feature type="transmembrane region" description="Helical" evidence="1">
    <location>
        <begin position="32"/>
        <end position="57"/>
    </location>
</feature>
<feature type="transmembrane region" description="Helical" evidence="1">
    <location>
        <begin position="185"/>
        <end position="205"/>
    </location>
</feature>
<protein>
    <submittedName>
        <fullName evidence="2">Uncharacterized protein</fullName>
    </submittedName>
</protein>
<keyword evidence="1" id="KW-1133">Transmembrane helix</keyword>
<keyword evidence="1" id="KW-0472">Membrane</keyword>
<accession>A0A067T311</accession>
<dbReference type="EMBL" id="KL142376">
    <property type="protein sequence ID" value="KDR77496.1"/>
    <property type="molecule type" value="Genomic_DNA"/>
</dbReference>
<keyword evidence="3" id="KW-1185">Reference proteome</keyword>
<organism evidence="2 3">
    <name type="scientific">Galerina marginata (strain CBS 339.88)</name>
    <dbReference type="NCBI Taxonomy" id="685588"/>
    <lineage>
        <taxon>Eukaryota</taxon>
        <taxon>Fungi</taxon>
        <taxon>Dikarya</taxon>
        <taxon>Basidiomycota</taxon>
        <taxon>Agaricomycotina</taxon>
        <taxon>Agaricomycetes</taxon>
        <taxon>Agaricomycetidae</taxon>
        <taxon>Agaricales</taxon>
        <taxon>Agaricineae</taxon>
        <taxon>Strophariaceae</taxon>
        <taxon>Galerina</taxon>
    </lineage>
</organism>
<dbReference type="Proteomes" id="UP000027222">
    <property type="component" value="Unassembled WGS sequence"/>
</dbReference>
<sequence>MVLFALCTCYICGDFASEFIIIFRSTSQKGQLAVTGLTVAGDILYSFIDVISQGVLIYRCWIMWDRNRLFIILPSILAITSFALAITLSIQTGISGAGAFPNWFFKLGVGSFSISLCVNAVVTSLLVLKIVRLHRELASGGPRTRGMYELRPLISIIIESGMFTLVAQTLWVVFVQLESDGNPGFGAIIGPTTMIYGITPTLVLVRAAAGRSYNPTVVESTIEFSPRRENADNAVASVNLSQSSKTLNVTQSVPSEYDAEKTVL</sequence>
<feature type="transmembrane region" description="Helical" evidence="1">
    <location>
        <begin position="152"/>
        <end position="173"/>
    </location>
</feature>
<proteinExistence type="predicted"/>
<feature type="transmembrane region" description="Helical" evidence="1">
    <location>
        <begin position="110"/>
        <end position="131"/>
    </location>
</feature>
<evidence type="ECO:0000313" key="3">
    <source>
        <dbReference type="Proteomes" id="UP000027222"/>
    </source>
</evidence>
<evidence type="ECO:0000256" key="1">
    <source>
        <dbReference type="SAM" id="Phobius"/>
    </source>
</evidence>
<feature type="transmembrane region" description="Helical" evidence="1">
    <location>
        <begin position="69"/>
        <end position="90"/>
    </location>
</feature>
<reference evidence="3" key="1">
    <citation type="journal article" date="2014" name="Proc. Natl. Acad. Sci. U.S.A.">
        <title>Extensive sampling of basidiomycete genomes demonstrates inadequacy of the white-rot/brown-rot paradigm for wood decay fungi.</title>
        <authorList>
            <person name="Riley R."/>
            <person name="Salamov A.A."/>
            <person name="Brown D.W."/>
            <person name="Nagy L.G."/>
            <person name="Floudas D."/>
            <person name="Held B.W."/>
            <person name="Levasseur A."/>
            <person name="Lombard V."/>
            <person name="Morin E."/>
            <person name="Otillar R."/>
            <person name="Lindquist E.A."/>
            <person name="Sun H."/>
            <person name="LaButti K.M."/>
            <person name="Schmutz J."/>
            <person name="Jabbour D."/>
            <person name="Luo H."/>
            <person name="Baker S.E."/>
            <person name="Pisabarro A.G."/>
            <person name="Walton J.D."/>
            <person name="Blanchette R.A."/>
            <person name="Henrissat B."/>
            <person name="Martin F."/>
            <person name="Cullen D."/>
            <person name="Hibbett D.S."/>
            <person name="Grigoriev I.V."/>
        </authorList>
    </citation>
    <scope>NUCLEOTIDE SEQUENCE [LARGE SCALE GENOMIC DNA]</scope>
    <source>
        <strain evidence="3">CBS 339.88</strain>
    </source>
</reference>
<dbReference type="OrthoDB" id="3341077at2759"/>
<evidence type="ECO:0000313" key="2">
    <source>
        <dbReference type="EMBL" id="KDR77496.1"/>
    </source>
</evidence>